<comment type="caution">
    <text evidence="5">The sequence shown here is derived from an EMBL/GenBank/DDBJ whole genome shotgun (WGS) entry which is preliminary data.</text>
</comment>
<dbReference type="InterPro" id="IPR008920">
    <property type="entry name" value="TF_FadR/GntR_C"/>
</dbReference>
<dbReference type="AlphaFoldDB" id="A0A261RGC3"/>
<protein>
    <recommendedName>
        <fullName evidence="4">GntR C-terminal domain-containing protein</fullName>
    </recommendedName>
</protein>
<organism evidence="5 6">
    <name type="scientific">Bordetella genomosp. 9</name>
    <dbReference type="NCBI Taxonomy" id="1416803"/>
    <lineage>
        <taxon>Bacteria</taxon>
        <taxon>Pseudomonadati</taxon>
        <taxon>Pseudomonadota</taxon>
        <taxon>Betaproteobacteria</taxon>
        <taxon>Burkholderiales</taxon>
        <taxon>Alcaligenaceae</taxon>
        <taxon>Bordetella</taxon>
    </lineage>
</organism>
<proteinExistence type="predicted"/>
<keyword evidence="1" id="KW-0805">Transcription regulation</keyword>
<dbReference type="Pfam" id="PF07729">
    <property type="entry name" value="FCD"/>
    <property type="match status" value="1"/>
</dbReference>
<keyword evidence="6" id="KW-1185">Reference proteome</keyword>
<evidence type="ECO:0000256" key="1">
    <source>
        <dbReference type="ARBA" id="ARBA00023015"/>
    </source>
</evidence>
<dbReference type="SUPFAM" id="SSF48008">
    <property type="entry name" value="GntR ligand-binding domain-like"/>
    <property type="match status" value="1"/>
</dbReference>
<sequence length="148" mass="16589">MAEIAELYELRAMLLGLASSRAARLASQEDIEQFVEATHHLRILADNDASATIYKREVLSAQALLIAMSNSKWLSDMYQLISNQSLWRVMVRGKSVVFGSKERRQQSATDWTTLARTVADRDPTASEAAARALIGASWDYVRERRSGK</sequence>
<dbReference type="EMBL" id="NEVJ01000002">
    <property type="protein sequence ID" value="OZI24005.1"/>
    <property type="molecule type" value="Genomic_DNA"/>
</dbReference>
<reference evidence="5" key="1">
    <citation type="submission" date="2017-05" db="EMBL/GenBank/DDBJ databases">
        <title>Complete and WGS of Bordetella genogroups.</title>
        <authorList>
            <person name="Spilker T."/>
            <person name="Lipuma J."/>
        </authorList>
    </citation>
    <scope>NUCLEOTIDE SEQUENCE</scope>
    <source>
        <strain evidence="5">AU21707</strain>
    </source>
</reference>
<dbReference type="Proteomes" id="UP000216857">
    <property type="component" value="Unassembled WGS sequence"/>
</dbReference>
<evidence type="ECO:0000259" key="4">
    <source>
        <dbReference type="SMART" id="SM00895"/>
    </source>
</evidence>
<evidence type="ECO:0000256" key="2">
    <source>
        <dbReference type="ARBA" id="ARBA00023125"/>
    </source>
</evidence>
<evidence type="ECO:0000313" key="6">
    <source>
        <dbReference type="Proteomes" id="UP000216857"/>
    </source>
</evidence>
<keyword evidence="2" id="KW-0238">DNA-binding</keyword>
<gene>
    <name evidence="5" type="ORF">CAL26_07085</name>
</gene>
<keyword evidence="3" id="KW-0804">Transcription</keyword>
<dbReference type="Gene3D" id="1.20.120.530">
    <property type="entry name" value="GntR ligand-binding domain-like"/>
    <property type="match status" value="1"/>
</dbReference>
<dbReference type="GO" id="GO:0003677">
    <property type="term" value="F:DNA binding"/>
    <property type="evidence" value="ECO:0007669"/>
    <property type="project" value="UniProtKB-KW"/>
</dbReference>
<dbReference type="InterPro" id="IPR011711">
    <property type="entry name" value="GntR_C"/>
</dbReference>
<evidence type="ECO:0000313" key="5">
    <source>
        <dbReference type="EMBL" id="OZI24005.1"/>
    </source>
</evidence>
<dbReference type="SMART" id="SM00895">
    <property type="entry name" value="FCD"/>
    <property type="match status" value="1"/>
</dbReference>
<name>A0A261RGC3_9BORD</name>
<accession>A0A261RGC3</accession>
<evidence type="ECO:0000256" key="3">
    <source>
        <dbReference type="ARBA" id="ARBA00023163"/>
    </source>
</evidence>
<feature type="domain" description="GntR C-terminal" evidence="4">
    <location>
        <begin position="6"/>
        <end position="136"/>
    </location>
</feature>